<dbReference type="PANTHER" id="PTHR35534:SF1">
    <property type="entry name" value="LARGE RIBOSOMAL SUBUNIT PROTEIN BL32"/>
    <property type="match status" value="1"/>
</dbReference>
<dbReference type="SUPFAM" id="SSF57829">
    <property type="entry name" value="Zn-binding ribosomal proteins"/>
    <property type="match status" value="1"/>
</dbReference>
<dbReference type="GO" id="GO:0003735">
    <property type="term" value="F:structural constituent of ribosome"/>
    <property type="evidence" value="ECO:0007669"/>
    <property type="project" value="InterPro"/>
</dbReference>
<name>A0A2H0RI06_9BACT</name>
<dbReference type="HAMAP" id="MF_00340">
    <property type="entry name" value="Ribosomal_bL32"/>
    <property type="match status" value="1"/>
</dbReference>
<keyword evidence="3 5" id="KW-0687">Ribonucleoprotein</keyword>
<dbReference type="InterPro" id="IPR011332">
    <property type="entry name" value="Ribosomal_zn-bd"/>
</dbReference>
<dbReference type="Proteomes" id="UP000230431">
    <property type="component" value="Unassembled WGS sequence"/>
</dbReference>
<organism evidence="6 7">
    <name type="scientific">Candidatus Vogelbacteria bacterium CG10_big_fil_rev_8_21_14_0_10_49_38</name>
    <dbReference type="NCBI Taxonomy" id="1975043"/>
    <lineage>
        <taxon>Bacteria</taxon>
        <taxon>Candidatus Vogeliibacteriota</taxon>
    </lineage>
</organism>
<dbReference type="GO" id="GO:0006412">
    <property type="term" value="P:translation"/>
    <property type="evidence" value="ECO:0007669"/>
    <property type="project" value="UniProtKB-UniRule"/>
</dbReference>
<dbReference type="Pfam" id="PF01783">
    <property type="entry name" value="Ribosomal_L32p"/>
    <property type="match status" value="1"/>
</dbReference>
<evidence type="ECO:0000256" key="2">
    <source>
        <dbReference type="ARBA" id="ARBA00022980"/>
    </source>
</evidence>
<evidence type="ECO:0000256" key="4">
    <source>
        <dbReference type="ARBA" id="ARBA00035178"/>
    </source>
</evidence>
<dbReference type="AlphaFoldDB" id="A0A2H0RI06"/>
<comment type="similarity">
    <text evidence="1 5">Belongs to the bacterial ribosomal protein bL32 family.</text>
</comment>
<dbReference type="NCBIfam" id="TIGR01031">
    <property type="entry name" value="rpmF_bact"/>
    <property type="match status" value="1"/>
</dbReference>
<keyword evidence="2 5" id="KW-0689">Ribosomal protein</keyword>
<accession>A0A2H0RI06</accession>
<dbReference type="InterPro" id="IPR044957">
    <property type="entry name" value="Ribosomal_bL32_bact"/>
</dbReference>
<evidence type="ECO:0000256" key="3">
    <source>
        <dbReference type="ARBA" id="ARBA00023274"/>
    </source>
</evidence>
<gene>
    <name evidence="5" type="primary">rpmF</name>
    <name evidence="6" type="ORF">COV08_01455</name>
</gene>
<comment type="caution">
    <text evidence="6">The sequence shown here is derived from an EMBL/GenBank/DDBJ whole genome shotgun (WGS) entry which is preliminary data.</text>
</comment>
<evidence type="ECO:0000313" key="6">
    <source>
        <dbReference type="EMBL" id="PIR46066.1"/>
    </source>
</evidence>
<dbReference type="PANTHER" id="PTHR35534">
    <property type="entry name" value="50S RIBOSOMAL PROTEIN L32"/>
    <property type="match status" value="1"/>
</dbReference>
<proteinExistence type="inferred from homology"/>
<protein>
    <recommendedName>
        <fullName evidence="4 5">Large ribosomal subunit protein bL32</fullName>
    </recommendedName>
</protein>
<evidence type="ECO:0000256" key="1">
    <source>
        <dbReference type="ARBA" id="ARBA00008560"/>
    </source>
</evidence>
<sequence length="73" mass="8126">MVVRMRHTRAHTANRRSHHALKVSGMSLCAKCGAPKQSHVVCKNCGTYRGREVINVLAKTEKKEAKKKAAVKK</sequence>
<dbReference type="InterPro" id="IPR002677">
    <property type="entry name" value="Ribosomal_bL32"/>
</dbReference>
<dbReference type="EMBL" id="PCYK01000012">
    <property type="protein sequence ID" value="PIR46066.1"/>
    <property type="molecule type" value="Genomic_DNA"/>
</dbReference>
<reference evidence="6 7" key="1">
    <citation type="submission" date="2017-09" db="EMBL/GenBank/DDBJ databases">
        <title>Depth-based differentiation of microbial function through sediment-hosted aquifers and enrichment of novel symbionts in the deep terrestrial subsurface.</title>
        <authorList>
            <person name="Probst A.J."/>
            <person name="Ladd B."/>
            <person name="Jarett J.K."/>
            <person name="Geller-Mcgrath D.E."/>
            <person name="Sieber C.M."/>
            <person name="Emerson J.B."/>
            <person name="Anantharaman K."/>
            <person name="Thomas B.C."/>
            <person name="Malmstrom R."/>
            <person name="Stieglmeier M."/>
            <person name="Klingl A."/>
            <person name="Woyke T."/>
            <person name="Ryan C.M."/>
            <person name="Banfield J.F."/>
        </authorList>
    </citation>
    <scope>NUCLEOTIDE SEQUENCE [LARGE SCALE GENOMIC DNA]</scope>
    <source>
        <strain evidence="6">CG10_big_fil_rev_8_21_14_0_10_49_38</strain>
    </source>
</reference>
<dbReference type="GO" id="GO:0015934">
    <property type="term" value="C:large ribosomal subunit"/>
    <property type="evidence" value="ECO:0007669"/>
    <property type="project" value="InterPro"/>
</dbReference>
<evidence type="ECO:0000256" key="5">
    <source>
        <dbReference type="HAMAP-Rule" id="MF_00340"/>
    </source>
</evidence>
<evidence type="ECO:0000313" key="7">
    <source>
        <dbReference type="Proteomes" id="UP000230431"/>
    </source>
</evidence>